<dbReference type="Gene3D" id="3.40.50.300">
    <property type="entry name" value="P-loop containing nucleotide triphosphate hydrolases"/>
    <property type="match status" value="2"/>
</dbReference>
<dbReference type="SMART" id="SM00382">
    <property type="entry name" value="AAA"/>
    <property type="match status" value="2"/>
</dbReference>
<evidence type="ECO:0000313" key="9">
    <source>
        <dbReference type="EMBL" id="GAA1828601.1"/>
    </source>
</evidence>
<keyword evidence="6" id="KW-1278">Translocase</keyword>
<proteinExistence type="predicted"/>
<feature type="domain" description="ABC transporter" evidence="8">
    <location>
        <begin position="251"/>
        <end position="499"/>
    </location>
</feature>
<evidence type="ECO:0000256" key="3">
    <source>
        <dbReference type="ARBA" id="ARBA00022597"/>
    </source>
</evidence>
<dbReference type="SUPFAM" id="SSF52540">
    <property type="entry name" value="P-loop containing nucleoside triphosphate hydrolases"/>
    <property type="match status" value="2"/>
</dbReference>
<dbReference type="PANTHER" id="PTHR43790:SF3">
    <property type="entry name" value="D-ALLOSE IMPORT ATP-BINDING PROTEIN ALSA-RELATED"/>
    <property type="match status" value="1"/>
</dbReference>
<keyword evidence="1" id="KW-0813">Transport</keyword>
<keyword evidence="3" id="KW-0762">Sugar transport</keyword>
<reference evidence="9 10" key="1">
    <citation type="journal article" date="2019" name="Int. J. Syst. Evol. Microbiol.">
        <title>The Global Catalogue of Microorganisms (GCM) 10K type strain sequencing project: providing services to taxonomists for standard genome sequencing and annotation.</title>
        <authorList>
            <consortium name="The Broad Institute Genomics Platform"/>
            <consortium name="The Broad Institute Genome Sequencing Center for Infectious Disease"/>
            <person name="Wu L."/>
            <person name="Ma J."/>
        </authorList>
    </citation>
    <scope>NUCLEOTIDE SEQUENCE [LARGE SCALE GENOMIC DNA]</scope>
    <source>
        <strain evidence="9 10">JCM 16009</strain>
    </source>
</reference>
<dbReference type="PROSITE" id="PS50893">
    <property type="entry name" value="ABC_TRANSPORTER_2"/>
    <property type="match status" value="2"/>
</dbReference>
<keyword evidence="2" id="KW-1003">Cell membrane</keyword>
<dbReference type="InterPro" id="IPR050107">
    <property type="entry name" value="ABC_carbohydrate_import_ATPase"/>
</dbReference>
<evidence type="ECO:0000256" key="1">
    <source>
        <dbReference type="ARBA" id="ARBA00022448"/>
    </source>
</evidence>
<dbReference type="InterPro" id="IPR003439">
    <property type="entry name" value="ABC_transporter-like_ATP-bd"/>
</dbReference>
<dbReference type="Pfam" id="PF00005">
    <property type="entry name" value="ABC_tran"/>
    <property type="match status" value="2"/>
</dbReference>
<dbReference type="PANTHER" id="PTHR43790">
    <property type="entry name" value="CARBOHYDRATE TRANSPORT ATP-BINDING PROTEIN MG119-RELATED"/>
    <property type="match status" value="1"/>
</dbReference>
<dbReference type="CDD" id="cd03216">
    <property type="entry name" value="ABC_Carb_Monos_I"/>
    <property type="match status" value="1"/>
</dbReference>
<keyword evidence="10" id="KW-1185">Reference proteome</keyword>
<accession>A0ABN2MK09</accession>
<dbReference type="InterPro" id="IPR003593">
    <property type="entry name" value="AAA+_ATPase"/>
</dbReference>
<dbReference type="Proteomes" id="UP001500449">
    <property type="component" value="Unassembled WGS sequence"/>
</dbReference>
<keyword evidence="4" id="KW-0547">Nucleotide-binding</keyword>
<evidence type="ECO:0000256" key="6">
    <source>
        <dbReference type="ARBA" id="ARBA00022967"/>
    </source>
</evidence>
<feature type="domain" description="ABC transporter" evidence="8">
    <location>
        <begin position="9"/>
        <end position="244"/>
    </location>
</feature>
<dbReference type="InterPro" id="IPR027417">
    <property type="entry name" value="P-loop_NTPase"/>
</dbReference>
<keyword evidence="5 9" id="KW-0067">ATP-binding</keyword>
<sequence>MTADHQPDIALAGVCRTYGSTRALIDVDLPLHRGRIAALLGENGAGKSTAAKILCGLETPDAGQVLIDGRPVTIAGPRGAHALGIYLIPQELAFVPDLTVAENITLGWAPHRRGFTSRRSMVAAAQDQADRFGFDLSMRQKMKDLALADVQMVEILKALRVGARAIVLDEPTSSLTEDESARLFAAVRRLAAEGTSVTFVSHRLDEVLDGSDQVHVFRDGRIVETVETAGTTRDALLESMLGKPFRVSARPHRADADRPSGLGIGGWRSDVPLLEDTTVDFRAGEVTVLYGLRGSGSDLLVEGLAGARPFRHGSMSVDGRAVTRPRRPGQARRAGIAHVPPDRRRQGLMMNLSVEENLVLHIRGRTSGRVWRSPRGESRLARDAIAAYRVRVASPRQLVSELSGGNQQKVLLAGRLGQQPRVLVLQEPTRGVDIGARDEIHRILRDYALQGATAVVSTSDFEEALQLADRMLVFRHGRVVGDLRGDAMTTALDLAKGSST</sequence>
<comment type="caution">
    <text evidence="9">The sequence shown here is derived from an EMBL/GenBank/DDBJ whole genome shotgun (WGS) entry which is preliminary data.</text>
</comment>
<gene>
    <name evidence="9" type="ORF">GCM10009836_02930</name>
</gene>
<dbReference type="RefSeq" id="WP_344411666.1">
    <property type="nucleotide sequence ID" value="NZ_BAAAQK010000001.1"/>
</dbReference>
<dbReference type="GO" id="GO:0005524">
    <property type="term" value="F:ATP binding"/>
    <property type="evidence" value="ECO:0007669"/>
    <property type="project" value="UniProtKB-KW"/>
</dbReference>
<name>A0ABN2MK09_9PSEU</name>
<dbReference type="EMBL" id="BAAAQK010000001">
    <property type="protein sequence ID" value="GAA1828601.1"/>
    <property type="molecule type" value="Genomic_DNA"/>
</dbReference>
<evidence type="ECO:0000256" key="7">
    <source>
        <dbReference type="ARBA" id="ARBA00023136"/>
    </source>
</evidence>
<evidence type="ECO:0000313" key="10">
    <source>
        <dbReference type="Proteomes" id="UP001500449"/>
    </source>
</evidence>
<evidence type="ECO:0000256" key="4">
    <source>
        <dbReference type="ARBA" id="ARBA00022741"/>
    </source>
</evidence>
<protein>
    <submittedName>
        <fullName evidence="9">Sugar ABC transporter ATP-binding protein</fullName>
    </submittedName>
</protein>
<evidence type="ECO:0000256" key="5">
    <source>
        <dbReference type="ARBA" id="ARBA00022840"/>
    </source>
</evidence>
<dbReference type="CDD" id="cd03215">
    <property type="entry name" value="ABC_Carb_Monos_II"/>
    <property type="match status" value="1"/>
</dbReference>
<evidence type="ECO:0000256" key="2">
    <source>
        <dbReference type="ARBA" id="ARBA00022475"/>
    </source>
</evidence>
<evidence type="ECO:0000259" key="8">
    <source>
        <dbReference type="PROSITE" id="PS50893"/>
    </source>
</evidence>
<keyword evidence="7" id="KW-0472">Membrane</keyword>
<organism evidence="9 10">
    <name type="scientific">Pseudonocardia ailaonensis</name>
    <dbReference type="NCBI Taxonomy" id="367279"/>
    <lineage>
        <taxon>Bacteria</taxon>
        <taxon>Bacillati</taxon>
        <taxon>Actinomycetota</taxon>
        <taxon>Actinomycetes</taxon>
        <taxon>Pseudonocardiales</taxon>
        <taxon>Pseudonocardiaceae</taxon>
        <taxon>Pseudonocardia</taxon>
    </lineage>
</organism>